<evidence type="ECO:0000256" key="3">
    <source>
        <dbReference type="ARBA" id="ARBA00012552"/>
    </source>
</evidence>
<dbReference type="SMART" id="SM00487">
    <property type="entry name" value="DEXDc"/>
    <property type="match status" value="1"/>
</dbReference>
<proteinExistence type="inferred from homology"/>
<evidence type="ECO:0000259" key="15">
    <source>
        <dbReference type="PROSITE" id="PS51194"/>
    </source>
</evidence>
<dbReference type="OrthoDB" id="196131at2759"/>
<evidence type="ECO:0000313" key="16">
    <source>
        <dbReference type="EMBL" id="CAE8629870.1"/>
    </source>
</evidence>
<dbReference type="InterPro" id="IPR011545">
    <property type="entry name" value="DEAD/DEAH_box_helicase_dom"/>
</dbReference>
<dbReference type="PROSITE" id="PS51192">
    <property type="entry name" value="HELICASE_ATP_BIND_1"/>
    <property type="match status" value="1"/>
</dbReference>
<evidence type="ECO:0000256" key="13">
    <source>
        <dbReference type="SAM" id="MobiDB-lite"/>
    </source>
</evidence>
<dbReference type="Pfam" id="PF00271">
    <property type="entry name" value="Helicase_C"/>
    <property type="match status" value="1"/>
</dbReference>
<reference evidence="16" key="1">
    <citation type="submission" date="2021-02" db="EMBL/GenBank/DDBJ databases">
        <authorList>
            <person name="Dougan E. K."/>
            <person name="Rhodes N."/>
            <person name="Thang M."/>
            <person name="Chan C."/>
        </authorList>
    </citation>
    <scope>NUCLEOTIDE SEQUENCE</scope>
</reference>
<evidence type="ECO:0000256" key="1">
    <source>
        <dbReference type="ARBA" id="ARBA00004604"/>
    </source>
</evidence>
<dbReference type="Gene3D" id="3.40.50.300">
    <property type="entry name" value="P-loop containing nucleotide triphosphate hydrolases"/>
    <property type="match status" value="2"/>
</dbReference>
<evidence type="ECO:0000256" key="10">
    <source>
        <dbReference type="ARBA" id="ARBA00023242"/>
    </source>
</evidence>
<keyword evidence="7 12" id="KW-0378">Hydrolase</keyword>
<dbReference type="SMART" id="SM00490">
    <property type="entry name" value="HELICc"/>
    <property type="match status" value="1"/>
</dbReference>
<evidence type="ECO:0000256" key="4">
    <source>
        <dbReference type="ARBA" id="ARBA00022517"/>
    </source>
</evidence>
<comment type="similarity">
    <text evidence="2">Belongs to the DEAD box helicase family. DDX5/DBP2 subfamily.</text>
</comment>
<keyword evidence="6 12" id="KW-0547">Nucleotide-binding</keyword>
<dbReference type="EC" id="3.6.4.13" evidence="3"/>
<dbReference type="SUPFAM" id="SSF52540">
    <property type="entry name" value="P-loop containing nucleoside triphosphate hydrolases"/>
    <property type="match status" value="1"/>
</dbReference>
<keyword evidence="17" id="KW-1185">Reference proteome</keyword>
<dbReference type="FunFam" id="3.40.50.300:FF:000008">
    <property type="entry name" value="ATP-dependent RNA helicase RhlB"/>
    <property type="match status" value="1"/>
</dbReference>
<accession>A0A813GX68</accession>
<evidence type="ECO:0000256" key="8">
    <source>
        <dbReference type="ARBA" id="ARBA00022806"/>
    </source>
</evidence>
<comment type="caution">
    <text evidence="16">The sequence shown here is derived from an EMBL/GenBank/DDBJ whole genome shotgun (WGS) entry which is preliminary data.</text>
</comment>
<gene>
    <name evidence="16" type="ORF">PGLA1383_LOCUS46279</name>
</gene>
<dbReference type="AlphaFoldDB" id="A0A813GX68"/>
<evidence type="ECO:0000256" key="7">
    <source>
        <dbReference type="ARBA" id="ARBA00022801"/>
    </source>
</evidence>
<organism evidence="16 17">
    <name type="scientific">Polarella glacialis</name>
    <name type="common">Dinoflagellate</name>
    <dbReference type="NCBI Taxonomy" id="89957"/>
    <lineage>
        <taxon>Eukaryota</taxon>
        <taxon>Sar</taxon>
        <taxon>Alveolata</taxon>
        <taxon>Dinophyceae</taxon>
        <taxon>Suessiales</taxon>
        <taxon>Suessiaceae</taxon>
        <taxon>Polarella</taxon>
    </lineage>
</organism>
<evidence type="ECO:0000259" key="14">
    <source>
        <dbReference type="PROSITE" id="PS51192"/>
    </source>
</evidence>
<dbReference type="PROSITE" id="PS51194">
    <property type="entry name" value="HELICASE_CTER"/>
    <property type="match status" value="1"/>
</dbReference>
<keyword evidence="5" id="KW-0698">rRNA processing</keyword>
<dbReference type="InterPro" id="IPR014001">
    <property type="entry name" value="Helicase_ATP-bd"/>
</dbReference>
<feature type="non-terminal residue" evidence="16">
    <location>
        <position position="1"/>
    </location>
</feature>
<dbReference type="PANTHER" id="PTHR47958">
    <property type="entry name" value="ATP-DEPENDENT RNA HELICASE DBP3"/>
    <property type="match status" value="1"/>
</dbReference>
<evidence type="ECO:0000256" key="11">
    <source>
        <dbReference type="ARBA" id="ARBA00037449"/>
    </source>
</evidence>
<dbReference type="InterPro" id="IPR027417">
    <property type="entry name" value="P-loop_NTPase"/>
</dbReference>
<evidence type="ECO:0000256" key="9">
    <source>
        <dbReference type="ARBA" id="ARBA00022840"/>
    </source>
</evidence>
<dbReference type="Pfam" id="PF00270">
    <property type="entry name" value="DEAD"/>
    <property type="match status" value="1"/>
</dbReference>
<feature type="domain" description="Helicase ATP-binding" evidence="14">
    <location>
        <begin position="178"/>
        <end position="353"/>
    </location>
</feature>
<keyword evidence="9 12" id="KW-0067">ATP-binding</keyword>
<name>A0A813GX68_POLGL</name>
<dbReference type="GO" id="GO:0003676">
    <property type="term" value="F:nucleic acid binding"/>
    <property type="evidence" value="ECO:0007669"/>
    <property type="project" value="InterPro"/>
</dbReference>
<dbReference type="InterPro" id="IPR044742">
    <property type="entry name" value="DEAD/DEAH_RhlB"/>
</dbReference>
<dbReference type="GO" id="GO:0003724">
    <property type="term" value="F:RNA helicase activity"/>
    <property type="evidence" value="ECO:0007669"/>
    <property type="project" value="UniProtKB-EC"/>
</dbReference>
<dbReference type="InterPro" id="IPR001650">
    <property type="entry name" value="Helicase_C-like"/>
</dbReference>
<evidence type="ECO:0000256" key="12">
    <source>
        <dbReference type="RuleBase" id="RU000492"/>
    </source>
</evidence>
<protein>
    <recommendedName>
        <fullName evidence="3">RNA helicase</fullName>
        <ecNumber evidence="3">3.6.4.13</ecNumber>
    </recommendedName>
</protein>
<comment type="subcellular location">
    <subcellularLocation>
        <location evidence="1">Nucleus</location>
        <location evidence="1">Nucleolus</location>
    </subcellularLocation>
</comment>
<dbReference type="EMBL" id="CAJNNV010029731">
    <property type="protein sequence ID" value="CAE8629870.1"/>
    <property type="molecule type" value="Genomic_DNA"/>
</dbReference>
<dbReference type="PROSITE" id="PS00039">
    <property type="entry name" value="DEAD_ATP_HELICASE"/>
    <property type="match status" value="1"/>
</dbReference>
<evidence type="ECO:0000256" key="6">
    <source>
        <dbReference type="ARBA" id="ARBA00022741"/>
    </source>
</evidence>
<evidence type="ECO:0000256" key="2">
    <source>
        <dbReference type="ARBA" id="ARBA00009334"/>
    </source>
</evidence>
<dbReference type="GO" id="GO:0016787">
    <property type="term" value="F:hydrolase activity"/>
    <property type="evidence" value="ECO:0007669"/>
    <property type="project" value="UniProtKB-KW"/>
</dbReference>
<keyword evidence="4" id="KW-0690">Ribosome biogenesis</keyword>
<dbReference type="Proteomes" id="UP000654075">
    <property type="component" value="Unassembled WGS sequence"/>
</dbReference>
<keyword evidence="8 12" id="KW-0347">Helicase</keyword>
<dbReference type="OMA" id="NECASTY"/>
<dbReference type="InterPro" id="IPR000629">
    <property type="entry name" value="RNA-helicase_DEAD-box_CS"/>
</dbReference>
<evidence type="ECO:0000256" key="5">
    <source>
        <dbReference type="ARBA" id="ARBA00022552"/>
    </source>
</evidence>
<sequence length="533" mass="58594">ALQLREQEMSSQQQVILKQMQLAQLNGNTQEQQVLSAQLQEVMQQLRQLRQDLQNSPSSNQGYAAPESGAAGGSWGSGEMQGATAQDAHAASTPDASPAQWSTKPGSIAEACARAARGETSGETVQDTDIKVFDPNERVIQHEMYTTFEQCVQFPAQVVAELKKAGFPGPSQIQAYTWPLALQGKDIIGIAATGSGKTLAFLLPAFSEFFKTGMQPLRDGVGLLVMSPTRELAQQIENEANRFGKCLGMWSVSMYGGAPKYEQMKLYRQGAHAIIACPGRLNDMLEGGQVKVDRVKCLVLDEADRMLDMGFEPQIKKVLSYVPKQRHNMFFTATWPKDVRQLASSMLSHPYRVMIGNRDELKANQDVTQQVRIVDQREKRRAIQELLREAGLMQPDSIGKAMVFASTKRMCEELTQELYSAGVSCAAIHGDKGQQERDYALDGLKKGRIKVLVATDVAARGLDIKGVGLVVNYDVANNSEDYVHRIGRTGRAGAKGFAITFLTRADGWKAAGMIKVMESTNQEISQELRTLAK</sequence>
<dbReference type="CDD" id="cd00268">
    <property type="entry name" value="DEADc"/>
    <property type="match status" value="1"/>
</dbReference>
<feature type="non-terminal residue" evidence="16">
    <location>
        <position position="533"/>
    </location>
</feature>
<comment type="function">
    <text evidence="11">ATP-dependent RNA helicase required for 60S ribosomal subunit synthesis. Involved in efficient pre-rRNA processing, predominantly at site A3, which is necessary for the normal formation of 25S and 5.8S rRNAs.</text>
</comment>
<dbReference type="GO" id="GO:0005524">
    <property type="term" value="F:ATP binding"/>
    <property type="evidence" value="ECO:0007669"/>
    <property type="project" value="UniProtKB-KW"/>
</dbReference>
<dbReference type="CDD" id="cd18787">
    <property type="entry name" value="SF2_C_DEAD"/>
    <property type="match status" value="1"/>
</dbReference>
<feature type="region of interest" description="Disordered" evidence="13">
    <location>
        <begin position="53"/>
        <end position="105"/>
    </location>
</feature>
<keyword evidence="10" id="KW-0539">Nucleus</keyword>
<evidence type="ECO:0000313" key="17">
    <source>
        <dbReference type="Proteomes" id="UP000654075"/>
    </source>
</evidence>
<feature type="domain" description="Helicase C-terminal" evidence="15">
    <location>
        <begin position="366"/>
        <end position="533"/>
    </location>
</feature>